<protein>
    <submittedName>
        <fullName evidence="1">Uncharacterized protein</fullName>
    </submittedName>
</protein>
<dbReference type="Proteomes" id="UP000092713">
    <property type="component" value="Unassembled WGS sequence"/>
</dbReference>
<evidence type="ECO:0000313" key="2">
    <source>
        <dbReference type="Proteomes" id="UP000092713"/>
    </source>
</evidence>
<dbReference type="RefSeq" id="WP_065306913.1">
    <property type="nucleotide sequence ID" value="NZ_LOCQ01000047.1"/>
</dbReference>
<sequence>MNTVDIHAVLQSYVRDGVLHDPAVMGLRGYTREELAARGFDACGDPAQICLYEDQRCFHRAGRAVQLGFKVFLEQGRLCANGLELGYQVRLAGVLRAVGKPALPGCRVLLRRNWRSGALLFDNGLALQFAANRRGAPRHYFVIHVEGHLPAPAGSDIDLRAASHAPLDALYASYAPEQLRQLSHRDHAPLQELIRVLS</sequence>
<gene>
    <name evidence="1" type="ORF">ASR47_101623</name>
</gene>
<name>A0A1A7C6L3_9BURK</name>
<accession>A0A1A7C6L3</accession>
<keyword evidence="2" id="KW-1185">Reference proteome</keyword>
<dbReference type="EMBL" id="LOCQ01000047">
    <property type="protein sequence ID" value="OBV40400.1"/>
    <property type="molecule type" value="Genomic_DNA"/>
</dbReference>
<evidence type="ECO:0000313" key="1">
    <source>
        <dbReference type="EMBL" id="OBV40400.1"/>
    </source>
</evidence>
<comment type="caution">
    <text evidence="1">The sequence shown here is derived from an EMBL/GenBank/DDBJ whole genome shotgun (WGS) entry which is preliminary data.</text>
</comment>
<dbReference type="OrthoDB" id="8702223at2"/>
<dbReference type="AlphaFoldDB" id="A0A1A7C6L3"/>
<organism evidence="1 2">
    <name type="scientific">Janthinobacterium psychrotolerans</name>
    <dbReference type="NCBI Taxonomy" id="1747903"/>
    <lineage>
        <taxon>Bacteria</taxon>
        <taxon>Pseudomonadati</taxon>
        <taxon>Pseudomonadota</taxon>
        <taxon>Betaproteobacteria</taxon>
        <taxon>Burkholderiales</taxon>
        <taxon>Oxalobacteraceae</taxon>
        <taxon>Janthinobacterium</taxon>
    </lineage>
</organism>
<proteinExistence type="predicted"/>
<reference evidence="1 2" key="1">
    <citation type="submission" date="2016-04" db="EMBL/GenBank/DDBJ databases">
        <title>Draft genome sequence of Janthinobacterium psychrotolerans sp. nov., isolated from freshwater sediments in Denmark.</title>
        <authorList>
            <person name="Gong X."/>
            <person name="Skrivergaard S."/>
            <person name="Korsgaard B.S."/>
            <person name="Schreiber L."/>
            <person name="Marshall I.P."/>
            <person name="Finster K."/>
            <person name="Schramm A."/>
        </authorList>
    </citation>
    <scope>NUCLEOTIDE SEQUENCE [LARGE SCALE GENOMIC DNA]</scope>
    <source>
        <strain evidence="1 2">S3-2</strain>
    </source>
</reference>